<sequence length="161" mass="17450">MDALVVWICALEAGYVLGEPWRAWAERRIEELPSAPPWLVQLMDASDAREALHACWEGAAETANTWSGVDGTALRLGFLWLRHAEGRIALADLLKEAGRVADAANHSAPSCEAFYLLLDEMDGGGPVDLAPGPGTVDQRAALLFAQHAQLARYEWEEIAGA</sequence>
<organism evidence="1 2">
    <name type="scientific">Polyangium jinanense</name>
    <dbReference type="NCBI Taxonomy" id="2829994"/>
    <lineage>
        <taxon>Bacteria</taxon>
        <taxon>Pseudomonadati</taxon>
        <taxon>Myxococcota</taxon>
        <taxon>Polyangia</taxon>
        <taxon>Polyangiales</taxon>
        <taxon>Polyangiaceae</taxon>
        <taxon>Polyangium</taxon>
    </lineage>
</organism>
<evidence type="ECO:0008006" key="3">
    <source>
        <dbReference type="Google" id="ProtNLM"/>
    </source>
</evidence>
<protein>
    <recommendedName>
        <fullName evidence="3">DUF4240 domain-containing protein</fullName>
    </recommendedName>
</protein>
<proteinExistence type="predicted"/>
<accession>A0A9X4AVB1</accession>
<reference evidence="1 2" key="1">
    <citation type="submission" date="2021-04" db="EMBL/GenBank/DDBJ databases">
        <title>Genome analysis of Polyangium sp.</title>
        <authorList>
            <person name="Li Y."/>
            <person name="Wang J."/>
        </authorList>
    </citation>
    <scope>NUCLEOTIDE SEQUENCE [LARGE SCALE GENOMIC DNA]</scope>
    <source>
        <strain evidence="1 2">SDU14</strain>
    </source>
</reference>
<dbReference type="Proteomes" id="UP001151081">
    <property type="component" value="Unassembled WGS sequence"/>
</dbReference>
<evidence type="ECO:0000313" key="2">
    <source>
        <dbReference type="Proteomes" id="UP001151081"/>
    </source>
</evidence>
<gene>
    <name evidence="1" type="ORF">KEG57_36790</name>
</gene>
<dbReference type="RefSeq" id="WP_272425116.1">
    <property type="nucleotide sequence ID" value="NZ_JAGTJJ010000035.1"/>
</dbReference>
<dbReference type="AlphaFoldDB" id="A0A9X4AVB1"/>
<evidence type="ECO:0000313" key="1">
    <source>
        <dbReference type="EMBL" id="MDC3986093.1"/>
    </source>
</evidence>
<keyword evidence="2" id="KW-1185">Reference proteome</keyword>
<dbReference type="EMBL" id="JAGTJJ010000035">
    <property type="protein sequence ID" value="MDC3986093.1"/>
    <property type="molecule type" value="Genomic_DNA"/>
</dbReference>
<name>A0A9X4AVB1_9BACT</name>
<comment type="caution">
    <text evidence="1">The sequence shown here is derived from an EMBL/GenBank/DDBJ whole genome shotgun (WGS) entry which is preliminary data.</text>
</comment>